<feature type="transmembrane region" description="Helical" evidence="1">
    <location>
        <begin position="118"/>
        <end position="136"/>
    </location>
</feature>
<keyword evidence="1" id="KW-1133">Transmembrane helix</keyword>
<feature type="transmembrane region" description="Helical" evidence="1">
    <location>
        <begin position="12"/>
        <end position="34"/>
    </location>
</feature>
<accession>A0A0V8IW39</accession>
<gene>
    <name evidence="2" type="ORF">AS031_02760</name>
</gene>
<feature type="transmembrane region" description="Helical" evidence="1">
    <location>
        <begin position="82"/>
        <end position="106"/>
    </location>
</feature>
<dbReference type="EMBL" id="LNQM01000001">
    <property type="protein sequence ID" value="KSU78974.1"/>
    <property type="molecule type" value="Genomic_DNA"/>
</dbReference>
<feature type="transmembrane region" description="Helical" evidence="1">
    <location>
        <begin position="40"/>
        <end position="61"/>
    </location>
</feature>
<evidence type="ECO:0000313" key="3">
    <source>
        <dbReference type="Proteomes" id="UP000053199"/>
    </source>
</evidence>
<dbReference type="Proteomes" id="UP000053199">
    <property type="component" value="Unassembled WGS sequence"/>
</dbReference>
<reference evidence="2 3" key="1">
    <citation type="journal article" date="2014" name="Arch. Microbiol.">
        <title>Arthrobacter enclensis sp. nov., isolated from sediment sample.</title>
        <authorList>
            <person name="Dastager S.G."/>
            <person name="Liu Q."/>
            <person name="Tang S.K."/>
            <person name="Krishnamurthi S."/>
            <person name="Lee J.C."/>
            <person name="Li W.J."/>
        </authorList>
    </citation>
    <scope>NUCLEOTIDE SEQUENCE [LARGE SCALE GENOMIC DNA]</scope>
    <source>
        <strain evidence="2 3">NIO-1008</strain>
    </source>
</reference>
<keyword evidence="1" id="KW-0472">Membrane</keyword>
<organism evidence="2 3">
    <name type="scientific">Pseudarthrobacter enclensis</name>
    <dbReference type="NCBI Taxonomy" id="993070"/>
    <lineage>
        <taxon>Bacteria</taxon>
        <taxon>Bacillati</taxon>
        <taxon>Actinomycetota</taxon>
        <taxon>Actinomycetes</taxon>
        <taxon>Micrococcales</taxon>
        <taxon>Micrococcaceae</taxon>
        <taxon>Pseudarthrobacter</taxon>
    </lineage>
</organism>
<evidence type="ECO:0000256" key="1">
    <source>
        <dbReference type="SAM" id="Phobius"/>
    </source>
</evidence>
<comment type="caution">
    <text evidence="2">The sequence shown here is derived from an EMBL/GenBank/DDBJ whole genome shotgun (WGS) entry which is preliminary data.</text>
</comment>
<protein>
    <submittedName>
        <fullName evidence="2">Uncharacterized protein</fullName>
    </submittedName>
</protein>
<evidence type="ECO:0000313" key="2">
    <source>
        <dbReference type="EMBL" id="KSU78974.1"/>
    </source>
</evidence>
<name>A0A0V8IW39_9MICC</name>
<sequence>MGFAQRRSWVFYAWWYPAVLAIAGAVHVVLALLVGGDPELGTVFLIIGGVLSAVGWAVTAAPRFTNKDPKPASDIPRIDQGIRITPGIIWTILGGTAVIVLALVLFTPKGATAEAAPLLSLPVSFACGVAGGLAYTRQLMVNSGSLHAGWLQRRKPPRGS</sequence>
<keyword evidence="1" id="KW-0812">Transmembrane</keyword>
<proteinExistence type="predicted"/>
<keyword evidence="3" id="KW-1185">Reference proteome</keyword>
<dbReference type="STRING" id="993070.AS031_02760"/>
<dbReference type="AlphaFoldDB" id="A0A0V8IW39"/>